<accession>A0A1G4IIB3</accession>
<evidence type="ECO:0000313" key="3">
    <source>
        <dbReference type="Proteomes" id="UP000195570"/>
    </source>
</evidence>
<evidence type="ECO:0000313" key="2">
    <source>
        <dbReference type="EMBL" id="SCU72004.1"/>
    </source>
</evidence>
<feature type="region of interest" description="Disordered" evidence="1">
    <location>
        <begin position="219"/>
        <end position="243"/>
    </location>
</feature>
<comment type="caution">
    <text evidence="2">The sequence shown here is derived from an EMBL/GenBank/DDBJ whole genome shotgun (WGS) entry which is preliminary data.</text>
</comment>
<organism evidence="2 3">
    <name type="scientific">Trypanosoma equiperdum</name>
    <dbReference type="NCBI Taxonomy" id="5694"/>
    <lineage>
        <taxon>Eukaryota</taxon>
        <taxon>Discoba</taxon>
        <taxon>Euglenozoa</taxon>
        <taxon>Kinetoplastea</taxon>
        <taxon>Metakinetoplastina</taxon>
        <taxon>Trypanosomatida</taxon>
        <taxon>Trypanosomatidae</taxon>
        <taxon>Trypanosoma</taxon>
    </lineage>
</organism>
<dbReference type="VEuPathDB" id="TriTrypDB:TEOVI_000358600"/>
<sequence>MSIHQTKVCSVNEPLSNPDDSALEYCVEAQSPVNRTTSTWELRSKLFPHAFAAVLDTDLSESETTQRELAEWTRKRCRNYERQGDILRSQLGVLVSSGAANGKRSDADDGDDEAFLVGLGEWSLQESSSQYLNSAKKKKCHRQLRCKDSYESALLLERQWSERHAVSLKHSCMKGAHPTPAAQNFELGCAKDLCRDASSVEIHSITPAASVVAAEKTRSVTACEPPTEQERKKNRGVASEHEGTQNFAEHLVVQYFIPDGSEAESGKSSNDTRGGACGRGLYSMPLSVFRYHYPQLLLDFLLQHSVVMESS</sequence>
<protein>
    <submittedName>
        <fullName evidence="2">Uncharacterized protein</fullName>
    </submittedName>
</protein>
<evidence type="ECO:0000256" key="1">
    <source>
        <dbReference type="SAM" id="MobiDB-lite"/>
    </source>
</evidence>
<keyword evidence="3" id="KW-1185">Reference proteome</keyword>
<gene>
    <name evidence="2" type="ORF">TEOVI_000358600</name>
</gene>
<reference evidence="2" key="1">
    <citation type="submission" date="2016-09" db="EMBL/GenBank/DDBJ databases">
        <authorList>
            <person name="Hebert L."/>
            <person name="Moumen B."/>
        </authorList>
    </citation>
    <scope>NUCLEOTIDE SEQUENCE [LARGE SCALE GENOMIC DNA]</scope>
    <source>
        <strain evidence="2">OVI</strain>
    </source>
</reference>
<dbReference type="RefSeq" id="XP_067082576.1">
    <property type="nucleotide sequence ID" value="XM_067226475.1"/>
</dbReference>
<name>A0A1G4IIB3_TRYEQ</name>
<proteinExistence type="predicted"/>
<dbReference type="EMBL" id="CZPT02001764">
    <property type="protein sequence ID" value="SCU72004.1"/>
    <property type="molecule type" value="Genomic_DNA"/>
</dbReference>
<dbReference type="GeneID" id="92377526"/>
<dbReference type="Proteomes" id="UP000195570">
    <property type="component" value="Unassembled WGS sequence"/>
</dbReference>
<dbReference type="AlphaFoldDB" id="A0A1G4IIB3"/>